<proteinExistence type="predicted"/>
<dbReference type="EMBL" id="JANHOG010002827">
    <property type="protein sequence ID" value="KAJ3519579.1"/>
    <property type="molecule type" value="Genomic_DNA"/>
</dbReference>
<dbReference type="Proteomes" id="UP001148662">
    <property type="component" value="Unassembled WGS sequence"/>
</dbReference>
<evidence type="ECO:0000313" key="1">
    <source>
        <dbReference type="EMBL" id="KAJ3519579.1"/>
    </source>
</evidence>
<reference evidence="1" key="1">
    <citation type="submission" date="2022-07" db="EMBL/GenBank/DDBJ databases">
        <title>Genome Sequence of Phlebia brevispora.</title>
        <authorList>
            <person name="Buettner E."/>
        </authorList>
    </citation>
    <scope>NUCLEOTIDE SEQUENCE</scope>
    <source>
        <strain evidence="1">MPL23</strain>
    </source>
</reference>
<organism evidence="1 2">
    <name type="scientific">Phlebia brevispora</name>
    <dbReference type="NCBI Taxonomy" id="194682"/>
    <lineage>
        <taxon>Eukaryota</taxon>
        <taxon>Fungi</taxon>
        <taxon>Dikarya</taxon>
        <taxon>Basidiomycota</taxon>
        <taxon>Agaricomycotina</taxon>
        <taxon>Agaricomycetes</taxon>
        <taxon>Polyporales</taxon>
        <taxon>Meruliaceae</taxon>
        <taxon>Phlebia</taxon>
    </lineage>
</organism>
<name>A0ACC1RI22_9APHY</name>
<accession>A0ACC1RI22</accession>
<sequence length="238" mass="26854">MAFVMLKVPLLVIQVYYTRIATKAPTPPPTLAERKPYTKLPELFPGHLTAKHFRYPFYVFTAAEISAILLSVTAPSFPSITRLLPAGSTVLNAHDIYLSKAYVAGLLFLCAGGYIRGTCYRHLGHLFTYHLSVKKDHRLVTDGPYVFVRHSSYTGICLFFFGVCYCQLGPGSWLTANGVWDTVPGRIVVALYIFYSVASCIFLVSRVTAEDAVMKQQFGQEWEDWAKRTPYRLVPYVY</sequence>
<comment type="caution">
    <text evidence="1">The sequence shown here is derived from an EMBL/GenBank/DDBJ whole genome shotgun (WGS) entry which is preliminary data.</text>
</comment>
<evidence type="ECO:0000313" key="2">
    <source>
        <dbReference type="Proteomes" id="UP001148662"/>
    </source>
</evidence>
<gene>
    <name evidence="1" type="ORF">NM688_g9281</name>
</gene>
<keyword evidence="2" id="KW-1185">Reference proteome</keyword>
<protein>
    <submittedName>
        <fullName evidence="1">Uncharacterized protein</fullName>
    </submittedName>
</protein>